<keyword evidence="2" id="KW-0472">Membrane</keyword>
<evidence type="ECO:0000256" key="2">
    <source>
        <dbReference type="SAM" id="Phobius"/>
    </source>
</evidence>
<feature type="transmembrane region" description="Helical" evidence="2">
    <location>
        <begin position="33"/>
        <end position="64"/>
    </location>
</feature>
<keyword evidence="2" id="KW-0812">Transmembrane</keyword>
<proteinExistence type="predicted"/>
<protein>
    <recommendedName>
        <fullName evidence="3">DUF4190 domain-containing protein</fullName>
    </recommendedName>
</protein>
<dbReference type="InterPro" id="IPR025241">
    <property type="entry name" value="DUF4190"/>
</dbReference>
<evidence type="ECO:0000313" key="5">
    <source>
        <dbReference type="Proteomes" id="UP000249204"/>
    </source>
</evidence>
<gene>
    <name evidence="4" type="ORF">DN757_12630</name>
</gene>
<feature type="domain" description="DUF4190" evidence="3">
    <location>
        <begin position="32"/>
        <end position="94"/>
    </location>
</feature>
<name>A0A2W6QDM1_9BACL</name>
<dbReference type="RefSeq" id="WP_111270578.1">
    <property type="nucleotide sequence ID" value="NZ_QKWW01000032.1"/>
</dbReference>
<dbReference type="Pfam" id="PF13828">
    <property type="entry name" value="DUF4190"/>
    <property type="match status" value="1"/>
</dbReference>
<sequence length="111" mass="12139">MNQQNYKSADRYYDDSFTPTPYAPPPKTNSKSIVSLVLGILSITLPYIGFLIGIAAIIFASISFKEIRMRMEQGKGLAVAGLVCGIVGTALYAIVILLVLFFAVFISYSTY</sequence>
<dbReference type="Proteomes" id="UP000249204">
    <property type="component" value="Unassembled WGS sequence"/>
</dbReference>
<evidence type="ECO:0000259" key="3">
    <source>
        <dbReference type="Pfam" id="PF13828"/>
    </source>
</evidence>
<keyword evidence="2" id="KW-1133">Transmembrane helix</keyword>
<feature type="region of interest" description="Disordered" evidence="1">
    <location>
        <begin position="1"/>
        <end position="28"/>
    </location>
</feature>
<reference evidence="4 5" key="1">
    <citation type="submission" date="2018-06" db="EMBL/GenBank/DDBJ databases">
        <title>Isolation of heavy metals resistant Paenibacillus silvae NC2 from Gold-Copper mine in ZiJin, China.</title>
        <authorList>
            <person name="Xu J."/>
            <person name="Mazhar H.S."/>
            <person name="Rensing C."/>
        </authorList>
    </citation>
    <scope>NUCLEOTIDE SEQUENCE [LARGE SCALE GENOMIC DNA]</scope>
    <source>
        <strain evidence="4 5">NC2</strain>
    </source>
</reference>
<dbReference type="AlphaFoldDB" id="A0A2W6QDM1"/>
<accession>A0A2W6QDM1</accession>
<dbReference type="EMBL" id="QKWW01000032">
    <property type="protein sequence ID" value="PZT55333.1"/>
    <property type="molecule type" value="Genomic_DNA"/>
</dbReference>
<feature type="transmembrane region" description="Helical" evidence="2">
    <location>
        <begin position="76"/>
        <end position="108"/>
    </location>
</feature>
<evidence type="ECO:0000313" key="4">
    <source>
        <dbReference type="EMBL" id="PZT55333.1"/>
    </source>
</evidence>
<comment type="caution">
    <text evidence="4">The sequence shown here is derived from an EMBL/GenBank/DDBJ whole genome shotgun (WGS) entry which is preliminary data.</text>
</comment>
<organism evidence="4 5">
    <name type="scientific">Paenibacillus silvae</name>
    <dbReference type="NCBI Taxonomy" id="1325358"/>
    <lineage>
        <taxon>Bacteria</taxon>
        <taxon>Bacillati</taxon>
        <taxon>Bacillota</taxon>
        <taxon>Bacilli</taxon>
        <taxon>Bacillales</taxon>
        <taxon>Paenibacillaceae</taxon>
        <taxon>Paenibacillus</taxon>
    </lineage>
</organism>
<evidence type="ECO:0000256" key="1">
    <source>
        <dbReference type="SAM" id="MobiDB-lite"/>
    </source>
</evidence>